<dbReference type="Pfam" id="PF03167">
    <property type="entry name" value="UDG"/>
    <property type="match status" value="1"/>
</dbReference>
<accession>A0ABV5WAY2</accession>
<comment type="caution">
    <text evidence="2">The sequence shown here is derived from an EMBL/GenBank/DDBJ whole genome shotgun (WGS) entry which is preliminary data.</text>
</comment>
<proteinExistence type="predicted"/>
<name>A0ABV5WAY2_9BACI</name>
<dbReference type="InterPro" id="IPR036895">
    <property type="entry name" value="Uracil-DNA_glycosylase-like_sf"/>
</dbReference>
<evidence type="ECO:0000313" key="2">
    <source>
        <dbReference type="EMBL" id="MFB9757618.1"/>
    </source>
</evidence>
<keyword evidence="3" id="KW-1185">Reference proteome</keyword>
<dbReference type="SUPFAM" id="SSF52141">
    <property type="entry name" value="Uracil-DNA glycosylase-like"/>
    <property type="match status" value="1"/>
</dbReference>
<dbReference type="Gene3D" id="3.40.470.10">
    <property type="entry name" value="Uracil-DNA glycosylase-like domain"/>
    <property type="match status" value="1"/>
</dbReference>
<evidence type="ECO:0000313" key="3">
    <source>
        <dbReference type="Proteomes" id="UP001589609"/>
    </source>
</evidence>
<dbReference type="RefSeq" id="WP_129728217.1">
    <property type="nucleotide sequence ID" value="NZ_JBHMAF010000017.1"/>
</dbReference>
<organism evidence="2 3">
    <name type="scientific">Ectobacillus funiculus</name>
    <dbReference type="NCBI Taxonomy" id="137993"/>
    <lineage>
        <taxon>Bacteria</taxon>
        <taxon>Bacillati</taxon>
        <taxon>Bacillota</taxon>
        <taxon>Bacilli</taxon>
        <taxon>Bacillales</taxon>
        <taxon>Bacillaceae</taxon>
        <taxon>Ectobacillus</taxon>
    </lineage>
</organism>
<gene>
    <name evidence="2" type="ORF">ACFFMS_03555</name>
</gene>
<feature type="domain" description="Uracil-DNA glycosylase-like" evidence="1">
    <location>
        <begin position="47"/>
        <end position="237"/>
    </location>
</feature>
<protein>
    <submittedName>
        <fullName evidence="2">Uracil-DNA glycosylase family protein</fullName>
    </submittedName>
</protein>
<sequence length="245" mass="27694">MKRAYQATEFLPAIKEVAKEPLTKEQLLHPRFLLDKEKELEIYYAPFDYINNQAQIMIVGITPGWTQMRLSYEAVIQALENGKSLEDGVKHVKQHASFAGSMRTHLTSMLDELGLPAYLGIQTTASLFGEDRALLHPCSMLRYPVFISQKNYTGHNPSMIRSDILMEWITATFLPELRSVHPTLIIPLGKAVSDTLFELSKVHAIDEQACLFGFPHPSGANGHRHKQFQEGKAGFLEKVHRSFST</sequence>
<dbReference type="EMBL" id="JBHMAF010000017">
    <property type="protein sequence ID" value="MFB9757618.1"/>
    <property type="molecule type" value="Genomic_DNA"/>
</dbReference>
<evidence type="ECO:0000259" key="1">
    <source>
        <dbReference type="Pfam" id="PF03167"/>
    </source>
</evidence>
<dbReference type="Proteomes" id="UP001589609">
    <property type="component" value="Unassembled WGS sequence"/>
</dbReference>
<reference evidence="2 3" key="1">
    <citation type="submission" date="2024-09" db="EMBL/GenBank/DDBJ databases">
        <authorList>
            <person name="Sun Q."/>
            <person name="Mori K."/>
        </authorList>
    </citation>
    <scope>NUCLEOTIDE SEQUENCE [LARGE SCALE GENOMIC DNA]</scope>
    <source>
        <strain evidence="2 3">JCM 11201</strain>
    </source>
</reference>
<dbReference type="InterPro" id="IPR005122">
    <property type="entry name" value="Uracil-DNA_glycosylase-like"/>
</dbReference>